<sequence length="273" mass="28534">MDEPVAARPADPAGPRRARPAGRAWRAAPVVVCVLAGVLFGTAHSWSQGRDIDNRSVELSAVVHDAENRVATAAAVAGQLQDQVDAAAAGDLSPQVEAVRQQAAGLDAAAGLTAVTGPGLRVSLSDAPRDADGNYPAGVDPDDLVVHQQDVQSVVNALWAGGAEAMMIMDQRVLTTSAVRCIGNTLLLQGRTYSPPFVVTAIGDPERMREQMAAEPGVRLFQKYVDKFDLGFEIEERQGAAGSAGTAADGTDRWTVPAYNDPIRLATARTGTG</sequence>
<dbReference type="InterPro" id="IPR010273">
    <property type="entry name" value="DUF881"/>
</dbReference>
<dbReference type="Pfam" id="PF05949">
    <property type="entry name" value="DUF881"/>
    <property type="match status" value="1"/>
</dbReference>
<name>A0A4U6QAM6_9ACTN</name>
<dbReference type="GO" id="GO:0005886">
    <property type="term" value="C:plasma membrane"/>
    <property type="evidence" value="ECO:0007669"/>
    <property type="project" value="TreeGrafter"/>
</dbReference>
<dbReference type="AlphaFoldDB" id="A0A4U6QAM6"/>
<dbReference type="PANTHER" id="PTHR37313:SF4">
    <property type="entry name" value="CONSERVED MEMBRANE PROTEIN-RELATED"/>
    <property type="match status" value="1"/>
</dbReference>
<organism evidence="3 4">
    <name type="scientific">Nakamurella flava</name>
    <dbReference type="NCBI Taxonomy" id="2576308"/>
    <lineage>
        <taxon>Bacteria</taxon>
        <taxon>Bacillati</taxon>
        <taxon>Actinomycetota</taxon>
        <taxon>Actinomycetes</taxon>
        <taxon>Nakamurellales</taxon>
        <taxon>Nakamurellaceae</taxon>
        <taxon>Nakamurella</taxon>
    </lineage>
</organism>
<evidence type="ECO:0000256" key="2">
    <source>
        <dbReference type="SAM" id="MobiDB-lite"/>
    </source>
</evidence>
<dbReference type="EMBL" id="SZZH01000006">
    <property type="protein sequence ID" value="TKV56942.1"/>
    <property type="molecule type" value="Genomic_DNA"/>
</dbReference>
<dbReference type="PANTHER" id="PTHR37313">
    <property type="entry name" value="UPF0749 PROTEIN RV1825"/>
    <property type="match status" value="1"/>
</dbReference>
<comment type="caution">
    <text evidence="3">The sequence shown here is derived from an EMBL/GenBank/DDBJ whole genome shotgun (WGS) entry which is preliminary data.</text>
</comment>
<accession>A0A4U6QAM6</accession>
<protein>
    <submittedName>
        <fullName evidence="3">DUF881 domain-containing protein</fullName>
    </submittedName>
</protein>
<evidence type="ECO:0000256" key="1">
    <source>
        <dbReference type="ARBA" id="ARBA00009108"/>
    </source>
</evidence>
<evidence type="ECO:0000313" key="3">
    <source>
        <dbReference type="EMBL" id="TKV56942.1"/>
    </source>
</evidence>
<evidence type="ECO:0000313" key="4">
    <source>
        <dbReference type="Proteomes" id="UP000306985"/>
    </source>
</evidence>
<feature type="region of interest" description="Disordered" evidence="2">
    <location>
        <begin position="1"/>
        <end position="21"/>
    </location>
</feature>
<dbReference type="Proteomes" id="UP000306985">
    <property type="component" value="Unassembled WGS sequence"/>
</dbReference>
<dbReference type="RefSeq" id="WP_137451329.1">
    <property type="nucleotide sequence ID" value="NZ_SZZH01000006.1"/>
</dbReference>
<comment type="similarity">
    <text evidence="1">Belongs to the UPF0749 family.</text>
</comment>
<gene>
    <name evidence="3" type="ORF">FDO65_19110</name>
</gene>
<proteinExistence type="inferred from homology"/>
<dbReference type="OrthoDB" id="3214641at2"/>
<reference evidence="3 4" key="1">
    <citation type="submission" date="2019-05" db="EMBL/GenBank/DDBJ databases">
        <title>Nakamurella sp. N5BH11, whole genome shotgun sequence.</title>
        <authorList>
            <person name="Tuo L."/>
        </authorList>
    </citation>
    <scope>NUCLEOTIDE SEQUENCE [LARGE SCALE GENOMIC DNA]</scope>
    <source>
        <strain evidence="3 4">N5BH11</strain>
    </source>
</reference>
<dbReference type="Gene3D" id="3.30.70.1880">
    <property type="entry name" value="Protein of unknown function DUF881"/>
    <property type="match status" value="1"/>
</dbReference>
<keyword evidence="4" id="KW-1185">Reference proteome</keyword>